<reference evidence="3" key="1">
    <citation type="journal article" date="2021" name="Nat. Microbiol.">
        <title>Cocultivation of an ultrasmall environmental parasitic bacterium with lytic ability against bacteria associated with wastewater foams.</title>
        <authorList>
            <person name="Batinovic S."/>
            <person name="Rose J.J.A."/>
            <person name="Ratcliffe J."/>
            <person name="Seviour R.J."/>
            <person name="Petrovski S."/>
        </authorList>
    </citation>
    <scope>NUCLEOTIDE SEQUENCE</scope>
    <source>
        <strain evidence="3">CON44</strain>
    </source>
</reference>
<accession>A0A857KIM9</accession>
<evidence type="ECO:0000259" key="2">
    <source>
        <dbReference type="Pfam" id="PF00561"/>
    </source>
</evidence>
<protein>
    <submittedName>
        <fullName evidence="3">Alpha/beta fold hydrolase</fullName>
    </submittedName>
</protein>
<dbReference type="EMBL" id="CP045810">
    <property type="protein sequence ID" value="QHN39431.1"/>
    <property type="molecule type" value="Genomic_DNA"/>
</dbReference>
<dbReference type="InterPro" id="IPR029058">
    <property type="entry name" value="AB_hydrolase_fold"/>
</dbReference>
<sequence length="274" mass="29934">MKTEHRAVTVGDYTFDVEVGGPERGNWVLLLHGFPVGGSCYRDVVPRLHESGLRTIVFEQRGYSAGARPTAVEDYSIDNLVADAIGILDAFDVPYALLVGHDWGGLVAWHLAARYPDRFTGLVAVSTGHPSAGRDALTSGDQRQRSSYIKTFVQPGAEDNIVADNFAALRRFGVTAEELEPLKAPGALTAALNWYRANFTGDVKTKMSCRPVEIPTTLVWSDNDPALGREQALATSRYVYGEYRFCELPGVDHWIPQHAAPALASEIALRSAVF</sequence>
<feature type="domain" description="AB hydrolase-1" evidence="2">
    <location>
        <begin position="26"/>
        <end position="129"/>
    </location>
</feature>
<dbReference type="GO" id="GO:0016787">
    <property type="term" value="F:hydrolase activity"/>
    <property type="evidence" value="ECO:0007669"/>
    <property type="project" value="UniProtKB-KW"/>
</dbReference>
<dbReference type="PRINTS" id="PR00412">
    <property type="entry name" value="EPOXHYDRLASE"/>
</dbReference>
<gene>
    <name evidence="3" type="ORF">GII30_09870</name>
</gene>
<evidence type="ECO:0000256" key="1">
    <source>
        <dbReference type="ARBA" id="ARBA00022801"/>
    </source>
</evidence>
<dbReference type="PANTHER" id="PTHR43329">
    <property type="entry name" value="EPOXIDE HYDROLASE"/>
    <property type="match status" value="1"/>
</dbReference>
<keyword evidence="1 3" id="KW-0378">Hydrolase</keyword>
<proteinExistence type="predicted"/>
<dbReference type="InterPro" id="IPR000073">
    <property type="entry name" value="AB_hydrolase_1"/>
</dbReference>
<dbReference type="SUPFAM" id="SSF53474">
    <property type="entry name" value="alpha/beta-Hydrolases"/>
    <property type="match status" value="1"/>
</dbReference>
<dbReference type="Pfam" id="PF00561">
    <property type="entry name" value="Abhydrolase_1"/>
    <property type="match status" value="1"/>
</dbReference>
<dbReference type="InterPro" id="IPR000639">
    <property type="entry name" value="Epox_hydrolase-like"/>
</dbReference>
<name>A0A857KIM9_9ACTN</name>
<dbReference type="AlphaFoldDB" id="A0A857KIM9"/>
<dbReference type="RefSeq" id="WP_040515796.1">
    <property type="nucleotide sequence ID" value="NZ_CP045804.1"/>
</dbReference>
<dbReference type="Gene3D" id="3.40.50.1820">
    <property type="entry name" value="alpha/beta hydrolase"/>
    <property type="match status" value="1"/>
</dbReference>
<evidence type="ECO:0000313" key="3">
    <source>
        <dbReference type="EMBL" id="QHN39431.1"/>
    </source>
</evidence>
<organism evidence="3">
    <name type="scientific">Gordonia amarae</name>
    <dbReference type="NCBI Taxonomy" id="36821"/>
    <lineage>
        <taxon>Bacteria</taxon>
        <taxon>Bacillati</taxon>
        <taxon>Actinomycetota</taxon>
        <taxon>Actinomycetes</taxon>
        <taxon>Mycobacteriales</taxon>
        <taxon>Gordoniaceae</taxon>
        <taxon>Gordonia</taxon>
    </lineage>
</organism>